<proteinExistence type="predicted"/>
<accession>A0A6J5F813</accession>
<protein>
    <submittedName>
        <fullName evidence="1">Uncharacterized protein</fullName>
    </submittedName>
</protein>
<gene>
    <name evidence="1" type="ORF">LMG29542_08022</name>
</gene>
<evidence type="ECO:0000313" key="2">
    <source>
        <dbReference type="Proteomes" id="UP000494363"/>
    </source>
</evidence>
<keyword evidence="2" id="KW-1185">Reference proteome</keyword>
<dbReference type="EMBL" id="CADIKH010000144">
    <property type="protein sequence ID" value="CAB3774644.1"/>
    <property type="molecule type" value="Genomic_DNA"/>
</dbReference>
<dbReference type="Proteomes" id="UP000494363">
    <property type="component" value="Unassembled WGS sequence"/>
</dbReference>
<organism evidence="1 2">
    <name type="scientific">Paraburkholderia humisilvae</name>
    <dbReference type="NCBI Taxonomy" id="627669"/>
    <lineage>
        <taxon>Bacteria</taxon>
        <taxon>Pseudomonadati</taxon>
        <taxon>Pseudomonadota</taxon>
        <taxon>Betaproteobacteria</taxon>
        <taxon>Burkholderiales</taxon>
        <taxon>Burkholderiaceae</taxon>
        <taxon>Paraburkholderia</taxon>
    </lineage>
</organism>
<sequence>MLLPKSHKKMTKANADYEETRTVQVTIDDVVYEGRFRVLTGSVIVYFGSEIKFASYGMDRPETVARWLLTDLCRKTKSRGRK</sequence>
<dbReference type="AlphaFoldDB" id="A0A6J5F813"/>
<evidence type="ECO:0000313" key="1">
    <source>
        <dbReference type="EMBL" id="CAB3774644.1"/>
    </source>
</evidence>
<reference evidence="1 2" key="1">
    <citation type="submission" date="2020-04" db="EMBL/GenBank/DDBJ databases">
        <authorList>
            <person name="De Canck E."/>
        </authorList>
    </citation>
    <scope>NUCLEOTIDE SEQUENCE [LARGE SCALE GENOMIC DNA]</scope>
    <source>
        <strain evidence="1 2">LMG 29542</strain>
    </source>
</reference>
<name>A0A6J5F813_9BURK</name>